<organism evidence="2 3">
    <name type="scientific">Croceitalea marina</name>
    <dbReference type="NCBI Taxonomy" id="1775166"/>
    <lineage>
        <taxon>Bacteria</taxon>
        <taxon>Pseudomonadati</taxon>
        <taxon>Bacteroidota</taxon>
        <taxon>Flavobacteriia</taxon>
        <taxon>Flavobacteriales</taxon>
        <taxon>Flavobacteriaceae</taxon>
        <taxon>Croceitalea</taxon>
    </lineage>
</organism>
<evidence type="ECO:0000313" key="2">
    <source>
        <dbReference type="EMBL" id="MFD2586494.1"/>
    </source>
</evidence>
<gene>
    <name evidence="2" type="ORF">ACFSQJ_06110</name>
</gene>
<comment type="caution">
    <text evidence="2">The sequence shown here is derived from an EMBL/GenBank/DDBJ whole genome shotgun (WGS) entry which is preliminary data.</text>
</comment>
<dbReference type="PANTHER" id="PTHR37957:SF1">
    <property type="entry name" value="PHYTASE-LIKE DOMAIN-CONTAINING PROTEIN"/>
    <property type="match status" value="1"/>
</dbReference>
<accession>A0ABW5MXX3</accession>
<proteinExistence type="predicted"/>
<dbReference type="PANTHER" id="PTHR37957">
    <property type="entry name" value="BLR7070 PROTEIN"/>
    <property type="match status" value="1"/>
</dbReference>
<evidence type="ECO:0000259" key="1">
    <source>
        <dbReference type="Pfam" id="PF13449"/>
    </source>
</evidence>
<dbReference type="InterPro" id="IPR027372">
    <property type="entry name" value="Phytase-like_dom"/>
</dbReference>
<protein>
    <submittedName>
        <fullName evidence="2">Esterase-like activity of phytase family protein</fullName>
    </submittedName>
</protein>
<dbReference type="Pfam" id="PF13449">
    <property type="entry name" value="Phytase-like"/>
    <property type="match status" value="1"/>
</dbReference>
<sequence length="386" mass="42361">MKISKFLLVIFLCFELISCGNSDSKITDTNSEEQTQQEENDANENEAKGLVFVDEYSIPADLSFEETRVGGLSGIDYANGQWYLISDDPNTSRFYTADIVYNSSGFTDFQFSSVVIFKDTSGVIFNDGFNDPEAIRIDGETIVWTSEGNINNNQPPSVNFSNGEGDLINTATLASRYNDFSENNGPLQNGAFEGLSLSADNQGYWVSMELPLQQDGPAPTPASTNSHVRVAFIDKTTGVMGEEFAYKLDPVARAATLGTSFELNGVVEILAVSSTKFLFLERSFATGYADGGYNIKIYEVDTSNATDISSIEALDGADFISATKTLLFDFEDIRPELTNGLLYNLEGMTFGPNFENGNRSLLIIADNNFNAIVPQLNQCILLEWID</sequence>
<feature type="domain" description="Phytase-like" evidence="1">
    <location>
        <begin position="67"/>
        <end position="369"/>
    </location>
</feature>
<dbReference type="EMBL" id="JBHULB010000007">
    <property type="protein sequence ID" value="MFD2586494.1"/>
    <property type="molecule type" value="Genomic_DNA"/>
</dbReference>
<name>A0ABW5MXX3_9FLAO</name>
<keyword evidence="3" id="KW-1185">Reference proteome</keyword>
<reference evidence="3" key="1">
    <citation type="journal article" date="2019" name="Int. J. Syst. Evol. Microbiol.">
        <title>The Global Catalogue of Microorganisms (GCM) 10K type strain sequencing project: providing services to taxonomists for standard genome sequencing and annotation.</title>
        <authorList>
            <consortium name="The Broad Institute Genomics Platform"/>
            <consortium name="The Broad Institute Genome Sequencing Center for Infectious Disease"/>
            <person name="Wu L."/>
            <person name="Ma J."/>
        </authorList>
    </citation>
    <scope>NUCLEOTIDE SEQUENCE [LARGE SCALE GENOMIC DNA]</scope>
    <source>
        <strain evidence="3">KCTC 52368</strain>
    </source>
</reference>
<dbReference type="RefSeq" id="WP_377766070.1">
    <property type="nucleotide sequence ID" value="NZ_JBHULB010000007.1"/>
</dbReference>
<dbReference type="Proteomes" id="UP001597526">
    <property type="component" value="Unassembled WGS sequence"/>
</dbReference>
<evidence type="ECO:0000313" key="3">
    <source>
        <dbReference type="Proteomes" id="UP001597526"/>
    </source>
</evidence>